<protein>
    <submittedName>
        <fullName evidence="2">Signal-transduction protein with cAMP-binding, CBS, and nucleotidyltransferase domain</fullName>
    </submittedName>
</protein>
<dbReference type="Pfam" id="PF00027">
    <property type="entry name" value="cNMP_binding"/>
    <property type="match status" value="1"/>
</dbReference>
<dbReference type="SUPFAM" id="SSF51206">
    <property type="entry name" value="cAMP-binding domain-like"/>
    <property type="match status" value="1"/>
</dbReference>
<evidence type="ECO:0000259" key="1">
    <source>
        <dbReference type="PROSITE" id="PS50042"/>
    </source>
</evidence>
<comment type="caution">
    <text evidence="2">The sequence shown here is derived from an EMBL/GenBank/DDBJ whole genome shotgun (WGS) entry which is preliminary data.</text>
</comment>
<dbReference type="PROSITE" id="PS50042">
    <property type="entry name" value="CNMP_BINDING_3"/>
    <property type="match status" value="1"/>
</dbReference>
<gene>
    <name evidence="2" type="ORF">QE382_003253</name>
</gene>
<reference evidence="2 3" key="1">
    <citation type="submission" date="2023-07" db="EMBL/GenBank/DDBJ databases">
        <title>Functional and genomic diversity of the sorghum phyllosphere microbiome.</title>
        <authorList>
            <person name="Shade A."/>
        </authorList>
    </citation>
    <scope>NUCLEOTIDE SEQUENCE [LARGE SCALE GENOMIC DNA]</scope>
    <source>
        <strain evidence="2 3">SORGH_AS_0892</strain>
    </source>
</reference>
<dbReference type="EMBL" id="JAUTBA010000001">
    <property type="protein sequence ID" value="MDQ1151269.1"/>
    <property type="molecule type" value="Genomic_DNA"/>
</dbReference>
<proteinExistence type="predicted"/>
<dbReference type="Gene3D" id="2.60.120.10">
    <property type="entry name" value="Jelly Rolls"/>
    <property type="match status" value="1"/>
</dbReference>
<dbReference type="InterPro" id="IPR018490">
    <property type="entry name" value="cNMP-bd_dom_sf"/>
</dbReference>
<sequence>MKKSAVNQYVIDKFSHFNLNEEELFELNKILIFKRFRRKEIIFSYGERVTTIALIIEGAVYSSILQPDGTTRINSLHYPSSLGEIIFNFEDYLQDRPSKKDYRVQDDCLLLMLDIPAVKRLYEQFPRFYQLELMIIQPNFVTALKNIEILQSKNAADKIKLLKFHAPEVFKLFPYGHIASYLGIHRNTFNNVISIL</sequence>
<organism evidence="2 3">
    <name type="scientific">Sphingobacterium zeae</name>
    <dbReference type="NCBI Taxonomy" id="1776859"/>
    <lineage>
        <taxon>Bacteria</taxon>
        <taxon>Pseudomonadati</taxon>
        <taxon>Bacteroidota</taxon>
        <taxon>Sphingobacteriia</taxon>
        <taxon>Sphingobacteriales</taxon>
        <taxon>Sphingobacteriaceae</taxon>
        <taxon>Sphingobacterium</taxon>
    </lineage>
</organism>
<dbReference type="InterPro" id="IPR014710">
    <property type="entry name" value="RmlC-like_jellyroll"/>
</dbReference>
<dbReference type="InterPro" id="IPR000595">
    <property type="entry name" value="cNMP-bd_dom"/>
</dbReference>
<dbReference type="RefSeq" id="WP_307186776.1">
    <property type="nucleotide sequence ID" value="NZ_JAUTBA010000001.1"/>
</dbReference>
<keyword evidence="3" id="KW-1185">Reference proteome</keyword>
<evidence type="ECO:0000313" key="3">
    <source>
        <dbReference type="Proteomes" id="UP001244640"/>
    </source>
</evidence>
<feature type="domain" description="Cyclic nucleotide-binding" evidence="1">
    <location>
        <begin position="18"/>
        <end position="121"/>
    </location>
</feature>
<evidence type="ECO:0000313" key="2">
    <source>
        <dbReference type="EMBL" id="MDQ1151269.1"/>
    </source>
</evidence>
<name>A0ABU0U8W8_9SPHI</name>
<dbReference type="CDD" id="cd00038">
    <property type="entry name" value="CAP_ED"/>
    <property type="match status" value="1"/>
</dbReference>
<accession>A0ABU0U8W8</accession>
<dbReference type="Proteomes" id="UP001244640">
    <property type="component" value="Unassembled WGS sequence"/>
</dbReference>